<evidence type="ECO:0000313" key="12">
    <source>
        <dbReference type="Proteomes" id="UP000317494"/>
    </source>
</evidence>
<dbReference type="InterPro" id="IPR003593">
    <property type="entry name" value="AAA+_ATPase"/>
</dbReference>
<feature type="region of interest" description="Disordered" evidence="8">
    <location>
        <begin position="608"/>
        <end position="637"/>
    </location>
</feature>
<feature type="compositionally biased region" description="Polar residues" evidence="8">
    <location>
        <begin position="623"/>
        <end position="632"/>
    </location>
</feature>
<dbReference type="Pfam" id="PF00005">
    <property type="entry name" value="ABC_tran"/>
    <property type="match status" value="1"/>
</dbReference>
<evidence type="ECO:0000256" key="6">
    <source>
        <dbReference type="ARBA" id="ARBA00022989"/>
    </source>
</evidence>
<dbReference type="VEuPathDB" id="FungiDB:SeMB42_g03315"/>
<dbReference type="Pfam" id="PF19055">
    <property type="entry name" value="ABC2_membrane_7"/>
    <property type="match status" value="2"/>
</dbReference>
<feature type="transmembrane region" description="Helical" evidence="9">
    <location>
        <begin position="922"/>
        <end position="945"/>
    </location>
</feature>
<evidence type="ECO:0000256" key="8">
    <source>
        <dbReference type="SAM" id="MobiDB-lite"/>
    </source>
</evidence>
<feature type="region of interest" description="Disordered" evidence="8">
    <location>
        <begin position="691"/>
        <end position="748"/>
    </location>
</feature>
<evidence type="ECO:0000256" key="7">
    <source>
        <dbReference type="ARBA" id="ARBA00023136"/>
    </source>
</evidence>
<feature type="transmembrane region" description="Helical" evidence="9">
    <location>
        <begin position="951"/>
        <end position="971"/>
    </location>
</feature>
<feature type="transmembrane region" description="Helical" evidence="9">
    <location>
        <begin position="825"/>
        <end position="847"/>
    </location>
</feature>
<keyword evidence="4" id="KW-0547">Nucleotide-binding</keyword>
<dbReference type="FunFam" id="3.40.50.300:FF:000367">
    <property type="entry name" value="ABC transporter G family member 24"/>
    <property type="match status" value="1"/>
</dbReference>
<dbReference type="STRING" id="286115.A0A507D768"/>
<accession>A0A507D768</accession>
<evidence type="ECO:0000313" key="11">
    <source>
        <dbReference type="EMBL" id="TPX47429.1"/>
    </source>
</evidence>
<dbReference type="GO" id="GO:0005524">
    <property type="term" value="F:ATP binding"/>
    <property type="evidence" value="ECO:0007669"/>
    <property type="project" value="UniProtKB-KW"/>
</dbReference>
<dbReference type="PROSITE" id="PS00211">
    <property type="entry name" value="ABC_TRANSPORTER_1"/>
    <property type="match status" value="1"/>
</dbReference>
<evidence type="ECO:0000256" key="1">
    <source>
        <dbReference type="ARBA" id="ARBA00004141"/>
    </source>
</evidence>
<dbReference type="Proteomes" id="UP000317494">
    <property type="component" value="Unassembled WGS sequence"/>
</dbReference>
<dbReference type="InterPro" id="IPR003439">
    <property type="entry name" value="ABC_transporter-like_ATP-bd"/>
</dbReference>
<dbReference type="SUPFAM" id="SSF52540">
    <property type="entry name" value="P-loop containing nucleoside triphosphate hydrolases"/>
    <property type="match status" value="1"/>
</dbReference>
<evidence type="ECO:0000259" key="10">
    <source>
        <dbReference type="PROSITE" id="PS50893"/>
    </source>
</evidence>
<keyword evidence="7 9" id="KW-0472">Membrane</keyword>
<dbReference type="InterPro" id="IPR050352">
    <property type="entry name" value="ABCG_transporters"/>
</dbReference>
<dbReference type="SMART" id="SM00382">
    <property type="entry name" value="AAA"/>
    <property type="match status" value="1"/>
</dbReference>
<dbReference type="EMBL" id="QEAN01000116">
    <property type="protein sequence ID" value="TPX47429.1"/>
    <property type="molecule type" value="Genomic_DNA"/>
</dbReference>
<dbReference type="PROSITE" id="PS50893">
    <property type="entry name" value="ABC_TRANSPORTER_2"/>
    <property type="match status" value="1"/>
</dbReference>
<dbReference type="CDD" id="cd03213">
    <property type="entry name" value="ABCG_EPDR"/>
    <property type="match status" value="1"/>
</dbReference>
<proteinExistence type="predicted"/>
<evidence type="ECO:0000256" key="9">
    <source>
        <dbReference type="SAM" id="Phobius"/>
    </source>
</evidence>
<gene>
    <name evidence="11" type="ORF">SeMB42_g03315</name>
</gene>
<keyword evidence="2" id="KW-0813">Transport</keyword>
<feature type="compositionally biased region" description="Acidic residues" evidence="8">
    <location>
        <begin position="703"/>
        <end position="712"/>
    </location>
</feature>
<dbReference type="GO" id="GO:0016020">
    <property type="term" value="C:membrane"/>
    <property type="evidence" value="ECO:0007669"/>
    <property type="project" value="UniProtKB-SubCell"/>
</dbReference>
<feature type="domain" description="ABC transporter" evidence="10">
    <location>
        <begin position="326"/>
        <end position="565"/>
    </location>
</feature>
<keyword evidence="6 9" id="KW-1133">Transmembrane helix</keyword>
<evidence type="ECO:0000256" key="5">
    <source>
        <dbReference type="ARBA" id="ARBA00022840"/>
    </source>
</evidence>
<dbReference type="AlphaFoldDB" id="A0A507D768"/>
<dbReference type="Gene3D" id="3.40.50.300">
    <property type="entry name" value="P-loop containing nucleotide triphosphate hydrolases"/>
    <property type="match status" value="1"/>
</dbReference>
<keyword evidence="12" id="KW-1185">Reference proteome</keyword>
<organism evidence="11 12">
    <name type="scientific">Synchytrium endobioticum</name>
    <dbReference type="NCBI Taxonomy" id="286115"/>
    <lineage>
        <taxon>Eukaryota</taxon>
        <taxon>Fungi</taxon>
        <taxon>Fungi incertae sedis</taxon>
        <taxon>Chytridiomycota</taxon>
        <taxon>Chytridiomycota incertae sedis</taxon>
        <taxon>Chytridiomycetes</taxon>
        <taxon>Synchytriales</taxon>
        <taxon>Synchytriaceae</taxon>
        <taxon>Synchytrium</taxon>
    </lineage>
</organism>
<sequence>MDSAPGVSSKLVGPGFFPSTAASVVPDRKWEGKWKAKKERHSTSGALATPSISTTLHDNQLATYSTPTRHTVLIGGVFPDPAGGTTSPPFSPGNTTLPPNVTISSMTPGELQKILIPSCYVSNGTTGYPISNKYGCLPHFYCPFVNQSQWYSLPQVCPADNLCVVQRLVGIPCEPQGRFEPTICRNGTYCPDFRTEIICPAGYFCPSGSIEPHKCSVMASCPAGSNTQVFYGGVIFCVLIDLLLVSAFLWLRRVERGRIKKLEKGFSAKASRRRSRLAHSSFNATAIRPGVALDDGSSIAPGLKDVSVLVDAFKRGMNHQELAIGFKFDDMGCTLKTGKVILQGVTGEIKPGRLTAIMGPSGAGKTTFMNVLMGKYPRTGGTLWINGREEAGINSCKKIVGFVPQEDIMLRELTVRENILHSARTRLPHTWATDEIEGYVDAILEALNLSHVAHTIIGDESTRGVSGGQRKRVNIGMELAAVPLAIFLDEPTSGLDSTAALSVAQILKSITTLGLTVVAVVHQPRYEIFELFDDVLMIAPGGRTAYLGPTDGVKSYYEAMGFVFDAKSNAADVLMDILSGQGANTTGNVSSADLVQAWETAQYGIQYKKSAPTPTPTPTPTPSSNGDASSVRSLARSDRSIPVSIRVNGQVTEVDPTTIARIPTLLYESGEITEAAYKRLMALGHGSPYTQGAADTASYTSGSDDDDDDDDSIEMRLQSASTARNANSHSRTPPTKPALKRSNASIRSSRSASSGHYYYYYYDDDTATNHTATEPTPNIHDPVSGAEFWRQVQAISAGRGAHWWRQVLYCHNRSLAQQYRQWHSLAIEVFVAAIAGVLMGISVQQFHGELYHGIWVQPYSLLTPAPLNWLVPLYGLLLGIAITIAGAPAGVRVFGEEKAVYWREAAAGHSRSAYYVGKTLAAFYRFIVSSLHFTAFYVILALPLVPFLTQWAIALFNFFGEYGLAAIISLLVRREDGALVSVIVGLIAAVFCGYGPSVNQANSWGLGWVWDLSFNRWGAEALYSESLTWYQDVYDLEQSASQFGYVLYRTGFDLFVMLMLGLFLRCIAFVLLILLNRDKQK</sequence>
<feature type="transmembrane region" description="Helical" evidence="9">
    <location>
        <begin position="867"/>
        <end position="894"/>
    </location>
</feature>
<comment type="subcellular location">
    <subcellularLocation>
        <location evidence="1">Membrane</location>
        <topology evidence="1">Multi-pass membrane protein</topology>
    </subcellularLocation>
</comment>
<dbReference type="InterPro" id="IPR043926">
    <property type="entry name" value="ABCG_dom"/>
</dbReference>
<comment type="caution">
    <text evidence="11">The sequence shown here is derived from an EMBL/GenBank/DDBJ whole genome shotgun (WGS) entry which is preliminary data.</text>
</comment>
<name>A0A507D768_9FUNG</name>
<evidence type="ECO:0000256" key="2">
    <source>
        <dbReference type="ARBA" id="ARBA00022448"/>
    </source>
</evidence>
<dbReference type="PANTHER" id="PTHR48041:SF91">
    <property type="entry name" value="ABC TRANSPORTER G FAMILY MEMBER 28"/>
    <property type="match status" value="1"/>
</dbReference>
<dbReference type="GO" id="GO:0140359">
    <property type="term" value="F:ABC-type transporter activity"/>
    <property type="evidence" value="ECO:0007669"/>
    <property type="project" value="InterPro"/>
</dbReference>
<keyword evidence="3 9" id="KW-0812">Transmembrane</keyword>
<protein>
    <recommendedName>
        <fullName evidence="10">ABC transporter domain-containing protein</fullName>
    </recommendedName>
</protein>
<evidence type="ECO:0000256" key="4">
    <source>
        <dbReference type="ARBA" id="ARBA00022741"/>
    </source>
</evidence>
<feature type="transmembrane region" description="Helical" evidence="9">
    <location>
        <begin position="978"/>
        <end position="996"/>
    </location>
</feature>
<dbReference type="PANTHER" id="PTHR48041">
    <property type="entry name" value="ABC TRANSPORTER G FAMILY MEMBER 28"/>
    <property type="match status" value="1"/>
</dbReference>
<feature type="compositionally biased region" description="Polar residues" evidence="8">
    <location>
        <begin position="718"/>
        <end position="733"/>
    </location>
</feature>
<dbReference type="InterPro" id="IPR027417">
    <property type="entry name" value="P-loop_NTPase"/>
</dbReference>
<feature type="transmembrane region" description="Helical" evidence="9">
    <location>
        <begin position="229"/>
        <end position="251"/>
    </location>
</feature>
<dbReference type="InterPro" id="IPR017871">
    <property type="entry name" value="ABC_transporter-like_CS"/>
</dbReference>
<keyword evidence="5" id="KW-0067">ATP-binding</keyword>
<reference evidence="11 12" key="1">
    <citation type="journal article" date="2019" name="Sci. Rep.">
        <title>Comparative genomics of chytrid fungi reveal insights into the obligate biotrophic and pathogenic lifestyle of Synchytrium endobioticum.</title>
        <authorList>
            <person name="van de Vossenberg B.T.L.H."/>
            <person name="Warris S."/>
            <person name="Nguyen H.D.T."/>
            <person name="van Gent-Pelzer M.P.E."/>
            <person name="Joly D.L."/>
            <person name="van de Geest H.C."/>
            <person name="Bonants P.J.M."/>
            <person name="Smith D.S."/>
            <person name="Levesque C.A."/>
            <person name="van der Lee T.A.J."/>
        </authorList>
    </citation>
    <scope>NUCLEOTIDE SEQUENCE [LARGE SCALE GENOMIC DNA]</scope>
    <source>
        <strain evidence="11 12">MB42</strain>
    </source>
</reference>
<dbReference type="GO" id="GO:0016887">
    <property type="term" value="F:ATP hydrolysis activity"/>
    <property type="evidence" value="ECO:0007669"/>
    <property type="project" value="InterPro"/>
</dbReference>
<feature type="transmembrane region" description="Helical" evidence="9">
    <location>
        <begin position="1054"/>
        <end position="1075"/>
    </location>
</feature>
<evidence type="ECO:0000256" key="3">
    <source>
        <dbReference type="ARBA" id="ARBA00022692"/>
    </source>
</evidence>